<feature type="binding site" evidence="15">
    <location>
        <begin position="28"/>
        <end position="35"/>
    </location>
    <ligand>
        <name>GTP</name>
        <dbReference type="ChEBI" id="CHEBI:37565"/>
    </ligand>
</feature>
<evidence type="ECO:0000313" key="20">
    <source>
        <dbReference type="EMBL" id="KAA0174778.1"/>
    </source>
</evidence>
<organism evidence="19 23">
    <name type="scientific">Cafeteria roenbergensis</name>
    <name type="common">Marine flagellate</name>
    <dbReference type="NCBI Taxonomy" id="33653"/>
    <lineage>
        <taxon>Eukaryota</taxon>
        <taxon>Sar</taxon>
        <taxon>Stramenopiles</taxon>
        <taxon>Bigyra</taxon>
        <taxon>Opalozoa</taxon>
        <taxon>Bicosoecida</taxon>
        <taxon>Cafeteriaceae</taxon>
        <taxon>Cafeteria</taxon>
    </lineage>
</organism>
<keyword evidence="7 17" id="KW-0256">Endoplasmic reticulum</keyword>
<dbReference type="GO" id="GO:0005789">
    <property type="term" value="C:endoplasmic reticulum membrane"/>
    <property type="evidence" value="ECO:0007669"/>
    <property type="project" value="UniProtKB-SubCell"/>
</dbReference>
<evidence type="ECO:0000256" key="12">
    <source>
        <dbReference type="ARBA" id="ARBA00023136"/>
    </source>
</evidence>
<feature type="binding site" evidence="14">
    <location>
        <position position="176"/>
    </location>
    <ligand>
        <name>GTP</name>
        <dbReference type="ChEBI" id="CHEBI:37565"/>
    </ligand>
</feature>
<comment type="subcellular location">
    <subcellularLocation>
        <location evidence="2">Endoplasmic reticulum membrane</location>
        <topology evidence="2">Peripheral membrane protein</topology>
    </subcellularLocation>
    <subcellularLocation>
        <location evidence="1">Golgi apparatus membrane</location>
        <topology evidence="1">Peripheral membrane protein</topology>
    </subcellularLocation>
</comment>
<dbReference type="GO" id="GO:0003924">
    <property type="term" value="F:GTPase activity"/>
    <property type="evidence" value="ECO:0007669"/>
    <property type="project" value="InterPro"/>
</dbReference>
<feature type="binding site" evidence="13">
    <location>
        <position position="30"/>
    </location>
    <ligand>
        <name>Mg(2+)</name>
        <dbReference type="ChEBI" id="CHEBI:18420"/>
    </ligand>
</feature>
<dbReference type="OrthoDB" id="2011769at2759"/>
<dbReference type="InterPro" id="IPR005225">
    <property type="entry name" value="Small_GTP-bd"/>
</dbReference>
<feature type="binding site" evidence="14">
    <location>
        <position position="132"/>
    </location>
    <ligand>
        <name>GTP</name>
        <dbReference type="ChEBI" id="CHEBI:37565"/>
    </ligand>
</feature>
<evidence type="ECO:0000256" key="9">
    <source>
        <dbReference type="ARBA" id="ARBA00022927"/>
    </source>
</evidence>
<feature type="binding site" evidence="16">
    <location>
        <position position="53"/>
    </location>
    <ligand>
        <name>Mg(2+)</name>
        <dbReference type="ChEBI" id="CHEBI:18420"/>
    </ligand>
</feature>
<evidence type="ECO:0000313" key="18">
    <source>
        <dbReference type="EMBL" id="KAA0152156.1"/>
    </source>
</evidence>
<dbReference type="GO" id="GO:0016192">
    <property type="term" value="P:vesicle-mediated transport"/>
    <property type="evidence" value="ECO:0007669"/>
    <property type="project" value="UniProtKB-KW"/>
</dbReference>
<dbReference type="OMA" id="GLWNKHG"/>
<keyword evidence="13" id="KW-0460">Magnesium</keyword>
<evidence type="ECO:0000256" key="8">
    <source>
        <dbReference type="ARBA" id="ARBA00022892"/>
    </source>
</evidence>
<evidence type="ECO:0000313" key="22">
    <source>
        <dbReference type="Proteomes" id="UP000323011"/>
    </source>
</evidence>
<keyword evidence="4 17" id="KW-0813">Transport</keyword>
<evidence type="ECO:0000256" key="17">
    <source>
        <dbReference type="RuleBase" id="RU003926"/>
    </source>
</evidence>
<dbReference type="NCBIfam" id="TIGR00231">
    <property type="entry name" value="small_GTP"/>
    <property type="match status" value="1"/>
</dbReference>
<evidence type="ECO:0000256" key="5">
    <source>
        <dbReference type="ARBA" id="ARBA00022741"/>
    </source>
</evidence>
<protein>
    <submittedName>
        <fullName evidence="19">Uncharacterized protein</fullName>
    </submittedName>
</protein>
<dbReference type="GO" id="GO:0006886">
    <property type="term" value="P:intracellular protein transport"/>
    <property type="evidence" value="ECO:0007669"/>
    <property type="project" value="InterPro"/>
</dbReference>
<comment type="similarity">
    <text evidence="3 17">Belongs to the small GTPase superfamily. SAR1 family.</text>
</comment>
<feature type="binding site" evidence="14">
    <location>
        <position position="34"/>
    </location>
    <ligand>
        <name>GTP</name>
        <dbReference type="ChEBI" id="CHEBI:37565"/>
    </ligand>
</feature>
<dbReference type="SUPFAM" id="SSF52540">
    <property type="entry name" value="P-loop containing nucleoside triphosphate hydrolases"/>
    <property type="match status" value="1"/>
</dbReference>
<feature type="binding site" evidence="15">
    <location>
        <position position="75"/>
    </location>
    <ligand>
        <name>GTP</name>
        <dbReference type="ChEBI" id="CHEBI:37565"/>
    </ligand>
</feature>
<keyword evidence="10 17" id="KW-0333">Golgi apparatus</keyword>
<keyword evidence="11 15" id="KW-0342">GTP-binding</keyword>
<dbReference type="FunFam" id="3.40.50.300:FF:000161">
    <property type="entry name" value="Small COPII coat GTPase"/>
    <property type="match status" value="1"/>
</dbReference>
<dbReference type="EMBL" id="VLTN01000022">
    <property type="protein sequence ID" value="KAA0152156.1"/>
    <property type="molecule type" value="Genomic_DNA"/>
</dbReference>
<dbReference type="PROSITE" id="PS51422">
    <property type="entry name" value="SAR1"/>
    <property type="match status" value="1"/>
</dbReference>
<dbReference type="Pfam" id="PF00025">
    <property type="entry name" value="Arf"/>
    <property type="match status" value="1"/>
</dbReference>
<dbReference type="Proteomes" id="UP000323011">
    <property type="component" value="Unassembled WGS sequence"/>
</dbReference>
<dbReference type="EMBL" id="VLTO01000019">
    <property type="protein sequence ID" value="KAA0174778.1"/>
    <property type="molecule type" value="Genomic_DNA"/>
</dbReference>
<dbReference type="GO" id="GO:0046872">
    <property type="term" value="F:metal ion binding"/>
    <property type="evidence" value="ECO:0007669"/>
    <property type="project" value="UniProtKB-KW"/>
</dbReference>
<keyword evidence="13" id="KW-0479">Metal-binding</keyword>
<feature type="binding site" evidence="14">
    <location>
        <position position="35"/>
    </location>
    <ligand>
        <name>GTP</name>
        <dbReference type="ChEBI" id="CHEBI:37565"/>
    </ligand>
</feature>
<evidence type="ECO:0000256" key="16">
    <source>
        <dbReference type="PIRSR" id="PIRSR606689-2"/>
    </source>
</evidence>
<evidence type="ECO:0000256" key="14">
    <source>
        <dbReference type="PIRSR" id="PIRSR606687-2"/>
    </source>
</evidence>
<dbReference type="InterPro" id="IPR027417">
    <property type="entry name" value="P-loop_NTPase"/>
</dbReference>
<name>A0A5A8E1A4_CAFRO</name>
<feature type="binding site" evidence="15">
    <location>
        <begin position="131"/>
        <end position="134"/>
    </location>
    <ligand>
        <name>GTP</name>
        <dbReference type="ChEBI" id="CHEBI:37565"/>
    </ligand>
</feature>
<sequence>MEYVTTWFYDVLSFFGLYYKDAKVLFLGLDGAGKTTLLKVLKNGKVDKMAEPTTHAGKEELVYGSLKIEAHDLGGHAGVRRGWKEFFFDVDGVIFIVDSVDRDRFPEAKAALDGLLGSERLASVPFLVLGNKIDVPSSAGDAELRAGIGLMETTGTDPEATKSTGVRPIELFLVSITKKTNIKPAFDWLSAYLKRQVPGASHF</sequence>
<evidence type="ECO:0000256" key="11">
    <source>
        <dbReference type="ARBA" id="ARBA00023134"/>
    </source>
</evidence>
<dbReference type="PRINTS" id="PR00328">
    <property type="entry name" value="SAR1GTPBP"/>
</dbReference>
<evidence type="ECO:0000256" key="6">
    <source>
        <dbReference type="ARBA" id="ARBA00022801"/>
    </source>
</evidence>
<keyword evidence="22" id="KW-1185">Reference proteome</keyword>
<comment type="caution">
    <text evidence="19">The sequence shown here is derived from an EMBL/GenBank/DDBJ whole genome shotgun (WGS) entry which is preliminary data.</text>
</comment>
<evidence type="ECO:0000256" key="13">
    <source>
        <dbReference type="PIRSR" id="PIRSR606687-1"/>
    </source>
</evidence>
<feature type="binding site" evidence="14">
    <location>
        <position position="134"/>
    </location>
    <ligand>
        <name>GTP</name>
        <dbReference type="ChEBI" id="CHEBI:37565"/>
    </ligand>
</feature>
<dbReference type="Proteomes" id="UP000322899">
    <property type="component" value="Unassembled WGS sequence"/>
</dbReference>
<evidence type="ECO:0000256" key="4">
    <source>
        <dbReference type="ARBA" id="ARBA00022448"/>
    </source>
</evidence>
<feature type="binding site" evidence="14">
    <location>
        <position position="131"/>
    </location>
    <ligand>
        <name>GTP</name>
        <dbReference type="ChEBI" id="CHEBI:37565"/>
    </ligand>
</feature>
<reference evidence="21 22" key="1">
    <citation type="submission" date="2019-07" db="EMBL/GenBank/DDBJ databases">
        <title>Genomes of Cafeteria roenbergensis.</title>
        <authorList>
            <person name="Fischer M.G."/>
            <person name="Hackl T."/>
            <person name="Roman M."/>
        </authorList>
    </citation>
    <scope>NUCLEOTIDE SEQUENCE [LARGE SCALE GENOMIC DNA]</scope>
    <source>
        <strain evidence="18 22">BVI</strain>
        <strain evidence="20 21">E4-10P</strain>
        <strain evidence="19 23">RCC970-E3</strain>
    </source>
</reference>
<dbReference type="Gene3D" id="3.40.50.300">
    <property type="entry name" value="P-loop containing nucleotide triphosphate hydrolases"/>
    <property type="match status" value="1"/>
</dbReference>
<feature type="binding site" evidence="14">
    <location>
        <position position="33"/>
    </location>
    <ligand>
        <name>GTP</name>
        <dbReference type="ChEBI" id="CHEBI:37565"/>
    </ligand>
</feature>
<dbReference type="InterPro" id="IPR006687">
    <property type="entry name" value="Small_GTPase_SAR1"/>
</dbReference>
<keyword evidence="6" id="KW-0378">Hydrolase</keyword>
<gene>
    <name evidence="20" type="ORF">FNF27_03675</name>
    <name evidence="19" type="ORF">FNF28_01798</name>
    <name evidence="18" type="ORF">FNF29_04023</name>
</gene>
<keyword evidence="8 17" id="KW-0931">ER-Golgi transport</keyword>
<dbReference type="AlphaFoldDB" id="A0A5A8E1A4"/>
<dbReference type="SMART" id="SM00177">
    <property type="entry name" value="ARF"/>
    <property type="match status" value="1"/>
</dbReference>
<evidence type="ECO:0000313" key="21">
    <source>
        <dbReference type="Proteomes" id="UP000322899"/>
    </source>
</evidence>
<dbReference type="SMART" id="SM00178">
    <property type="entry name" value="SAR"/>
    <property type="match status" value="1"/>
</dbReference>
<dbReference type="GO" id="GO:0000139">
    <property type="term" value="C:Golgi membrane"/>
    <property type="evidence" value="ECO:0007669"/>
    <property type="project" value="UniProtKB-SubCell"/>
</dbReference>
<dbReference type="Proteomes" id="UP000324907">
    <property type="component" value="Unassembled WGS sequence"/>
</dbReference>
<evidence type="ECO:0000256" key="7">
    <source>
        <dbReference type="ARBA" id="ARBA00022824"/>
    </source>
</evidence>
<keyword evidence="12" id="KW-0472">Membrane</keyword>
<accession>A0A5A8E1A4</accession>
<feature type="binding site" evidence="16">
    <location>
        <position position="35"/>
    </location>
    <ligand>
        <name>Mg(2+)</name>
        <dbReference type="ChEBI" id="CHEBI:18420"/>
    </ligand>
</feature>
<evidence type="ECO:0000256" key="15">
    <source>
        <dbReference type="PIRSR" id="PIRSR606689-1"/>
    </source>
</evidence>
<keyword evidence="9 17" id="KW-0653">Protein transport</keyword>
<feature type="binding site" evidence="14">
    <location>
        <position position="36"/>
    </location>
    <ligand>
        <name>GTP</name>
        <dbReference type="ChEBI" id="CHEBI:37565"/>
    </ligand>
</feature>
<dbReference type="PROSITE" id="PS51417">
    <property type="entry name" value="ARF"/>
    <property type="match status" value="1"/>
</dbReference>
<evidence type="ECO:0000313" key="23">
    <source>
        <dbReference type="Proteomes" id="UP000324907"/>
    </source>
</evidence>
<dbReference type="PANTHER" id="PTHR45684">
    <property type="entry name" value="RE74312P"/>
    <property type="match status" value="1"/>
</dbReference>
<evidence type="ECO:0000313" key="19">
    <source>
        <dbReference type="EMBL" id="KAA0169860.1"/>
    </source>
</evidence>
<keyword evidence="5 14" id="KW-0547">Nucleotide-binding</keyword>
<evidence type="ECO:0000256" key="2">
    <source>
        <dbReference type="ARBA" id="ARBA00004406"/>
    </source>
</evidence>
<proteinExistence type="inferred from homology"/>
<evidence type="ECO:0000256" key="10">
    <source>
        <dbReference type="ARBA" id="ARBA00023034"/>
    </source>
</evidence>
<dbReference type="EMBL" id="VLTL01000018">
    <property type="protein sequence ID" value="KAA0169860.1"/>
    <property type="molecule type" value="Genomic_DNA"/>
</dbReference>
<dbReference type="GO" id="GO:0005525">
    <property type="term" value="F:GTP binding"/>
    <property type="evidence" value="ECO:0007669"/>
    <property type="project" value="UniProtKB-KW"/>
</dbReference>
<evidence type="ECO:0000256" key="3">
    <source>
        <dbReference type="ARBA" id="ARBA00007507"/>
    </source>
</evidence>
<evidence type="ECO:0000256" key="1">
    <source>
        <dbReference type="ARBA" id="ARBA00004395"/>
    </source>
</evidence>
<dbReference type="InterPro" id="IPR006689">
    <property type="entry name" value="Small_GTPase_ARF/SAR"/>
</dbReference>